<feature type="domain" description="TonB-dependent receptor plug" evidence="14">
    <location>
        <begin position="52"/>
        <end position="160"/>
    </location>
</feature>
<proteinExistence type="inferred from homology"/>
<dbReference type="OrthoDB" id="127311at2"/>
<dbReference type="SUPFAM" id="SSF56935">
    <property type="entry name" value="Porins"/>
    <property type="match status" value="1"/>
</dbReference>
<dbReference type="PANTHER" id="PTHR32552">
    <property type="entry name" value="FERRICHROME IRON RECEPTOR-RELATED"/>
    <property type="match status" value="1"/>
</dbReference>
<dbReference type="GO" id="GO:0009279">
    <property type="term" value="C:cell outer membrane"/>
    <property type="evidence" value="ECO:0007669"/>
    <property type="project" value="UniProtKB-SubCell"/>
</dbReference>
<keyword evidence="16" id="KW-1185">Reference proteome</keyword>
<evidence type="ECO:0000256" key="12">
    <source>
        <dbReference type="SAM" id="SignalP"/>
    </source>
</evidence>
<dbReference type="STRING" id="493475.GARC_2421"/>
<protein>
    <submittedName>
        <fullName evidence="15">TonB-dependent receptor</fullName>
    </submittedName>
</protein>
<evidence type="ECO:0000256" key="7">
    <source>
        <dbReference type="ARBA" id="ARBA00023065"/>
    </source>
</evidence>
<dbReference type="InterPro" id="IPR036942">
    <property type="entry name" value="Beta-barrel_TonB_sf"/>
</dbReference>
<comment type="similarity">
    <text evidence="11">Belongs to the TonB-dependent receptor family.</text>
</comment>
<keyword evidence="12" id="KW-0732">Signal</keyword>
<evidence type="ECO:0000256" key="2">
    <source>
        <dbReference type="ARBA" id="ARBA00022448"/>
    </source>
</evidence>
<organism evidence="15 16">
    <name type="scientific">Paraglaciecola arctica BSs20135</name>
    <dbReference type="NCBI Taxonomy" id="493475"/>
    <lineage>
        <taxon>Bacteria</taxon>
        <taxon>Pseudomonadati</taxon>
        <taxon>Pseudomonadota</taxon>
        <taxon>Gammaproteobacteria</taxon>
        <taxon>Alteromonadales</taxon>
        <taxon>Alteromonadaceae</taxon>
        <taxon>Paraglaciecola</taxon>
    </lineage>
</organism>
<keyword evidence="5" id="KW-0812">Transmembrane</keyword>
<keyword evidence="2" id="KW-0813">Transport</keyword>
<feature type="chain" id="PRO_5003897573" evidence="12">
    <location>
        <begin position="29"/>
        <end position="874"/>
    </location>
</feature>
<evidence type="ECO:0000256" key="3">
    <source>
        <dbReference type="ARBA" id="ARBA00022452"/>
    </source>
</evidence>
<accession>K6YMJ1</accession>
<keyword evidence="7" id="KW-0406">Ion transport</keyword>
<evidence type="ECO:0000256" key="8">
    <source>
        <dbReference type="ARBA" id="ARBA00023077"/>
    </source>
</evidence>
<sequence length="874" mass="94455">MKKTLPNKTPLAVLIPLLISSHSFSAVAKEAVENVSALEVIEVTAQKRVQNLQEVPIAVSAISGNAIAEGAIKDMFDLQASVPSLTISDSQSSTKPMFAIRGVGTSSQNSGLESSVGMYVDGVYRSRQSSMINNFVDVDVVEVLRGPQGTLFGKNTPSGAIQIRNIAPSHDEDDGFFEMTLGNYGLTNFSFAKSLSAIEDVLAFRATAFTSQRDGYISDVNLGKDVISNRDRFGGRIQALYTPNNDISVRIIADYAEIDENCCASFASVSNTQASDVAGKFGTDALLRQPPFNATIVTPGQFSDPTVAINFLPQSQLKDSGISAQVDWDINDELTIVSITASRNFDTFDNADTDMTNVDLLSRRDEIEQSSFSQELRFDYSNDKLNATGGLFYFTQDLVSELEITVGSDFNHFALQGVLGGSLNSLLQGIDQVSAMTGGMLPPSATAINVASYSANATQDHKSWAVFGQFDYQLTEELIITAGLRYTDEEKEMLNTFPYSYANGNTQPTDITSTGNPAYPATIVPGSLLYAAAAAQQALQALGSGNLIPGTPAFMQAASALTPFQKEGWLAQSIAPISALKADINESLSDDQITGTIKLSWQANSDSLLYASYGTGYKSGGTNTEKIALGLDPLFDAETSKAFELGIKQDFPEINLRINAAVHRTVTEDFQASSFIGTGFTLQNAGDLSATGIEIESLWIPVQGTKINLAYAYTDVTYDEFNQGPCWSITPWHTGEVDPGQVYLANGAPAPYCDRADDKPFGQPKVSGSLSIQQELMLNENFYAYAKLSYDYMGSMYTESANDPISKVDSVGKLNAQLVFNFENYDTHVILWGRNITDEDAQGPLSYAAVMQTGKLLSFYSEPATYGITVKTRF</sequence>
<comment type="caution">
    <text evidence="15">The sequence shown here is derived from an EMBL/GenBank/DDBJ whole genome shotgun (WGS) entry which is preliminary data.</text>
</comment>
<evidence type="ECO:0000259" key="13">
    <source>
        <dbReference type="Pfam" id="PF00593"/>
    </source>
</evidence>
<dbReference type="InterPro" id="IPR000531">
    <property type="entry name" value="Beta-barrel_TonB"/>
</dbReference>
<evidence type="ECO:0000256" key="11">
    <source>
        <dbReference type="RuleBase" id="RU003357"/>
    </source>
</evidence>
<evidence type="ECO:0000256" key="4">
    <source>
        <dbReference type="ARBA" id="ARBA00022496"/>
    </source>
</evidence>
<evidence type="ECO:0000256" key="10">
    <source>
        <dbReference type="ARBA" id="ARBA00023237"/>
    </source>
</evidence>
<evidence type="ECO:0000256" key="1">
    <source>
        <dbReference type="ARBA" id="ARBA00004571"/>
    </source>
</evidence>
<comment type="subcellular location">
    <subcellularLocation>
        <location evidence="1">Cell outer membrane</location>
        <topology evidence="1">Multi-pass membrane protein</topology>
    </subcellularLocation>
</comment>
<name>K6YMJ1_9ALTE</name>
<keyword evidence="4" id="KW-0410">Iron transport</keyword>
<dbReference type="PANTHER" id="PTHR32552:SF81">
    <property type="entry name" value="TONB-DEPENDENT OUTER MEMBRANE RECEPTOR"/>
    <property type="match status" value="1"/>
</dbReference>
<dbReference type="AlphaFoldDB" id="K6YMJ1"/>
<keyword evidence="9 11" id="KW-0472">Membrane</keyword>
<evidence type="ECO:0000256" key="5">
    <source>
        <dbReference type="ARBA" id="ARBA00022692"/>
    </source>
</evidence>
<keyword evidence="3" id="KW-1134">Transmembrane beta strand</keyword>
<evidence type="ECO:0000313" key="16">
    <source>
        <dbReference type="Proteomes" id="UP000006327"/>
    </source>
</evidence>
<dbReference type="Pfam" id="PF00593">
    <property type="entry name" value="TonB_dep_Rec_b-barrel"/>
    <property type="match status" value="1"/>
</dbReference>
<keyword evidence="6" id="KW-0408">Iron</keyword>
<keyword evidence="8 11" id="KW-0798">TonB box</keyword>
<dbReference type="eggNOG" id="COG4774">
    <property type="taxonomic scope" value="Bacteria"/>
</dbReference>
<keyword evidence="10" id="KW-0998">Cell outer membrane</keyword>
<gene>
    <name evidence="15" type="ORF">GARC_2421</name>
</gene>
<dbReference type="GO" id="GO:0006826">
    <property type="term" value="P:iron ion transport"/>
    <property type="evidence" value="ECO:0007669"/>
    <property type="project" value="UniProtKB-KW"/>
</dbReference>
<dbReference type="InterPro" id="IPR039426">
    <property type="entry name" value="TonB-dep_rcpt-like"/>
</dbReference>
<dbReference type="Gene3D" id="2.40.170.20">
    <property type="entry name" value="TonB-dependent receptor, beta-barrel domain"/>
    <property type="match status" value="2"/>
</dbReference>
<feature type="domain" description="TonB-dependent receptor-like beta-barrel" evidence="13">
    <location>
        <begin position="314"/>
        <end position="824"/>
    </location>
</feature>
<keyword evidence="15" id="KW-0675">Receptor</keyword>
<dbReference type="EMBL" id="BAEO01000029">
    <property type="protein sequence ID" value="GAC19387.1"/>
    <property type="molecule type" value="Genomic_DNA"/>
</dbReference>
<evidence type="ECO:0000313" key="15">
    <source>
        <dbReference type="EMBL" id="GAC19387.1"/>
    </source>
</evidence>
<reference evidence="15 16" key="1">
    <citation type="journal article" date="2017" name="Antonie Van Leeuwenhoek">
        <title>Rhizobium rhizosphaerae sp. nov., a novel species isolated from rice rhizosphere.</title>
        <authorList>
            <person name="Zhao J.J."/>
            <person name="Zhang J."/>
            <person name="Zhang R.J."/>
            <person name="Zhang C.W."/>
            <person name="Yin H.Q."/>
            <person name="Zhang X.X."/>
        </authorList>
    </citation>
    <scope>NUCLEOTIDE SEQUENCE [LARGE SCALE GENOMIC DNA]</scope>
    <source>
        <strain evidence="15 16">BSs20135</strain>
    </source>
</reference>
<feature type="signal peptide" evidence="12">
    <location>
        <begin position="1"/>
        <end position="28"/>
    </location>
</feature>
<evidence type="ECO:0000256" key="6">
    <source>
        <dbReference type="ARBA" id="ARBA00023004"/>
    </source>
</evidence>
<evidence type="ECO:0000259" key="14">
    <source>
        <dbReference type="Pfam" id="PF07715"/>
    </source>
</evidence>
<dbReference type="Pfam" id="PF07715">
    <property type="entry name" value="Plug"/>
    <property type="match status" value="1"/>
</dbReference>
<dbReference type="Proteomes" id="UP000006327">
    <property type="component" value="Unassembled WGS sequence"/>
</dbReference>
<dbReference type="InterPro" id="IPR012910">
    <property type="entry name" value="Plug_dom"/>
</dbReference>
<dbReference type="RefSeq" id="WP_007620139.1">
    <property type="nucleotide sequence ID" value="NZ_BAEO01000029.1"/>
</dbReference>
<dbReference type="eggNOG" id="COG1629">
    <property type="taxonomic scope" value="Bacteria"/>
</dbReference>
<evidence type="ECO:0000256" key="9">
    <source>
        <dbReference type="ARBA" id="ARBA00023136"/>
    </source>
</evidence>